<dbReference type="PANTHER" id="PTHR42643">
    <property type="entry name" value="IONOTROPIC RECEPTOR 20A-RELATED"/>
    <property type="match status" value="1"/>
</dbReference>
<dbReference type="InterPro" id="IPR052192">
    <property type="entry name" value="Insect_Ionotropic_Sensory_Rcpt"/>
</dbReference>
<sequence length="257" mass="29102">MVRHGGYGEQGDIIVPEGWWWERVVLAVWMLMTLVLTRSYAGNLMALLAVRHIPEPYQTIGDFLDDSSVTMIWQTGSSIKRYLYVRRGGMTALQIQASTGLDDLEKEGRITYRRAADYPQIIDTLVRRGDHVLMEVNVGVRVYMAEDFARTGRCSFYSSREEVQPNLFAMIGQQDSPLVPSISRRIRKMTEAGLFYQWLKMQDPKSTLCDHEPNKITVTSSLALSNLWGMFVILGSGFITSLCLLCLEHIIAGVIQS</sequence>
<evidence type="ECO:0000313" key="11">
    <source>
        <dbReference type="EMBL" id="KAG7162333.1"/>
    </source>
</evidence>
<evidence type="ECO:0000256" key="5">
    <source>
        <dbReference type="ARBA" id="ARBA00022989"/>
    </source>
</evidence>
<evidence type="ECO:0000256" key="4">
    <source>
        <dbReference type="ARBA" id="ARBA00022692"/>
    </source>
</evidence>
<dbReference type="GO" id="GO:0015276">
    <property type="term" value="F:ligand-gated monoatomic ion channel activity"/>
    <property type="evidence" value="ECO:0007669"/>
    <property type="project" value="InterPro"/>
</dbReference>
<evidence type="ECO:0000256" key="3">
    <source>
        <dbReference type="ARBA" id="ARBA00022475"/>
    </source>
</evidence>
<keyword evidence="6 9" id="KW-0472">Membrane</keyword>
<dbReference type="Pfam" id="PF00060">
    <property type="entry name" value="Lig_chan"/>
    <property type="match status" value="1"/>
</dbReference>
<dbReference type="GO" id="GO:0005886">
    <property type="term" value="C:plasma membrane"/>
    <property type="evidence" value="ECO:0007669"/>
    <property type="project" value="UniProtKB-SubCell"/>
</dbReference>
<dbReference type="Gene3D" id="1.10.287.70">
    <property type="match status" value="1"/>
</dbReference>
<comment type="caution">
    <text evidence="11">The sequence shown here is derived from an EMBL/GenBank/DDBJ whole genome shotgun (WGS) entry which is preliminary data.</text>
</comment>
<feature type="transmembrane region" description="Helical" evidence="9">
    <location>
        <begin position="227"/>
        <end position="255"/>
    </location>
</feature>
<comment type="subcellular location">
    <subcellularLocation>
        <location evidence="1">Cell membrane</location>
        <topology evidence="1">Multi-pass membrane protein</topology>
    </subcellularLocation>
</comment>
<gene>
    <name evidence="11" type="primary">Ir93a-L13</name>
    <name evidence="11" type="ORF">Hamer_G007849</name>
</gene>
<evidence type="ECO:0000256" key="7">
    <source>
        <dbReference type="ARBA" id="ARBA00023170"/>
    </source>
</evidence>
<organism evidence="11 12">
    <name type="scientific">Homarus americanus</name>
    <name type="common">American lobster</name>
    <dbReference type="NCBI Taxonomy" id="6706"/>
    <lineage>
        <taxon>Eukaryota</taxon>
        <taxon>Metazoa</taxon>
        <taxon>Ecdysozoa</taxon>
        <taxon>Arthropoda</taxon>
        <taxon>Crustacea</taxon>
        <taxon>Multicrustacea</taxon>
        <taxon>Malacostraca</taxon>
        <taxon>Eumalacostraca</taxon>
        <taxon>Eucarida</taxon>
        <taxon>Decapoda</taxon>
        <taxon>Pleocyemata</taxon>
        <taxon>Astacidea</taxon>
        <taxon>Nephropoidea</taxon>
        <taxon>Nephropidae</taxon>
        <taxon>Homarus</taxon>
    </lineage>
</organism>
<feature type="domain" description="Ionotropic glutamate receptor C-terminal" evidence="10">
    <location>
        <begin position="20"/>
        <end position="238"/>
    </location>
</feature>
<dbReference type="GO" id="GO:0050906">
    <property type="term" value="P:detection of stimulus involved in sensory perception"/>
    <property type="evidence" value="ECO:0007669"/>
    <property type="project" value="UniProtKB-ARBA"/>
</dbReference>
<comment type="similarity">
    <text evidence="2">Belongs to the glutamate-gated ion channel (TC 1.A.10.1) family.</text>
</comment>
<evidence type="ECO:0000256" key="2">
    <source>
        <dbReference type="ARBA" id="ARBA00008685"/>
    </source>
</evidence>
<name>A0A8J5JUH7_HOMAM</name>
<keyword evidence="5 9" id="KW-1133">Transmembrane helix</keyword>
<reference evidence="11" key="1">
    <citation type="journal article" date="2021" name="Sci. Adv.">
        <title>The American lobster genome reveals insights on longevity, neural, and immune adaptations.</title>
        <authorList>
            <person name="Polinski J.M."/>
            <person name="Zimin A.V."/>
            <person name="Clark K.F."/>
            <person name="Kohn A.B."/>
            <person name="Sadowski N."/>
            <person name="Timp W."/>
            <person name="Ptitsyn A."/>
            <person name="Khanna P."/>
            <person name="Romanova D.Y."/>
            <person name="Williams P."/>
            <person name="Greenwood S.J."/>
            <person name="Moroz L.L."/>
            <person name="Walt D.R."/>
            <person name="Bodnar A.G."/>
        </authorList>
    </citation>
    <scope>NUCLEOTIDE SEQUENCE</scope>
    <source>
        <strain evidence="11">GMGI-L3</strain>
    </source>
</reference>
<keyword evidence="3" id="KW-1003">Cell membrane</keyword>
<protein>
    <submittedName>
        <fullName evidence="11">Ionotropic receptor 93a-like 13</fullName>
    </submittedName>
</protein>
<keyword evidence="8" id="KW-0325">Glycoprotein</keyword>
<proteinExistence type="inferred from homology"/>
<evidence type="ECO:0000313" key="12">
    <source>
        <dbReference type="Proteomes" id="UP000747542"/>
    </source>
</evidence>
<evidence type="ECO:0000256" key="1">
    <source>
        <dbReference type="ARBA" id="ARBA00004651"/>
    </source>
</evidence>
<dbReference type="AlphaFoldDB" id="A0A8J5JUH7"/>
<keyword evidence="4 9" id="KW-0812">Transmembrane</keyword>
<evidence type="ECO:0000256" key="8">
    <source>
        <dbReference type="ARBA" id="ARBA00023180"/>
    </source>
</evidence>
<evidence type="ECO:0000256" key="6">
    <source>
        <dbReference type="ARBA" id="ARBA00023136"/>
    </source>
</evidence>
<feature type="transmembrane region" description="Helical" evidence="9">
    <location>
        <begin position="20"/>
        <end position="41"/>
    </location>
</feature>
<dbReference type="InterPro" id="IPR001320">
    <property type="entry name" value="Iontro_rcpt_C"/>
</dbReference>
<keyword evidence="7 11" id="KW-0675">Receptor</keyword>
<accession>A0A8J5JUH7</accession>
<dbReference type="EMBL" id="JAHLQT010027705">
    <property type="protein sequence ID" value="KAG7162333.1"/>
    <property type="molecule type" value="Genomic_DNA"/>
</dbReference>
<evidence type="ECO:0000259" key="10">
    <source>
        <dbReference type="Pfam" id="PF00060"/>
    </source>
</evidence>
<dbReference type="PANTHER" id="PTHR42643:SF24">
    <property type="entry name" value="IONOTROPIC RECEPTOR 60A"/>
    <property type="match status" value="1"/>
</dbReference>
<evidence type="ECO:0000256" key="9">
    <source>
        <dbReference type="SAM" id="Phobius"/>
    </source>
</evidence>
<dbReference type="Proteomes" id="UP000747542">
    <property type="component" value="Unassembled WGS sequence"/>
</dbReference>
<keyword evidence="12" id="KW-1185">Reference proteome</keyword>